<dbReference type="InterPro" id="IPR050131">
    <property type="entry name" value="Peptidase_S8_subtilisin-like"/>
</dbReference>
<dbReference type="EMBL" id="BARU01018691">
    <property type="protein sequence ID" value="GAH59400.1"/>
    <property type="molecule type" value="Genomic_DNA"/>
</dbReference>
<dbReference type="Pfam" id="PF00082">
    <property type="entry name" value="Peptidase_S8"/>
    <property type="match status" value="1"/>
</dbReference>
<feature type="non-terminal residue" evidence="7">
    <location>
        <position position="292"/>
    </location>
</feature>
<dbReference type="InterPro" id="IPR023828">
    <property type="entry name" value="Peptidase_S8_Ser-AS"/>
</dbReference>
<gene>
    <name evidence="7" type="ORF">S03H2_30868</name>
</gene>
<dbReference type="Gene3D" id="3.40.50.200">
    <property type="entry name" value="Peptidase S8/S53 domain"/>
    <property type="match status" value="1"/>
</dbReference>
<keyword evidence="2" id="KW-0645">Protease</keyword>
<evidence type="ECO:0000256" key="4">
    <source>
        <dbReference type="ARBA" id="ARBA00022825"/>
    </source>
</evidence>
<name>X1HQQ3_9ZZZZ</name>
<protein>
    <recommendedName>
        <fullName evidence="6">Peptidase S8/S53 domain-containing protein</fullName>
    </recommendedName>
</protein>
<evidence type="ECO:0000256" key="5">
    <source>
        <dbReference type="SAM" id="MobiDB-lite"/>
    </source>
</evidence>
<dbReference type="SUPFAM" id="SSF52743">
    <property type="entry name" value="Subtilisin-like"/>
    <property type="match status" value="1"/>
</dbReference>
<dbReference type="InterPro" id="IPR015500">
    <property type="entry name" value="Peptidase_S8_subtilisin-rel"/>
</dbReference>
<dbReference type="GO" id="GO:0006508">
    <property type="term" value="P:proteolysis"/>
    <property type="evidence" value="ECO:0007669"/>
    <property type="project" value="UniProtKB-KW"/>
</dbReference>
<dbReference type="PANTHER" id="PTHR43806">
    <property type="entry name" value="PEPTIDASE S8"/>
    <property type="match status" value="1"/>
</dbReference>
<evidence type="ECO:0000259" key="6">
    <source>
        <dbReference type="Pfam" id="PF00082"/>
    </source>
</evidence>
<dbReference type="InterPro" id="IPR000209">
    <property type="entry name" value="Peptidase_S8/S53_dom"/>
</dbReference>
<comment type="similarity">
    <text evidence="1">Belongs to the peptidase S8 family.</text>
</comment>
<dbReference type="PANTHER" id="PTHR43806:SF11">
    <property type="entry name" value="CEREVISIN-RELATED"/>
    <property type="match status" value="1"/>
</dbReference>
<proteinExistence type="inferred from homology"/>
<evidence type="ECO:0000256" key="1">
    <source>
        <dbReference type="ARBA" id="ARBA00011073"/>
    </source>
</evidence>
<evidence type="ECO:0000256" key="3">
    <source>
        <dbReference type="ARBA" id="ARBA00022801"/>
    </source>
</evidence>
<feature type="non-terminal residue" evidence="7">
    <location>
        <position position="1"/>
    </location>
</feature>
<feature type="region of interest" description="Disordered" evidence="5">
    <location>
        <begin position="134"/>
        <end position="154"/>
    </location>
</feature>
<organism evidence="7">
    <name type="scientific">marine sediment metagenome</name>
    <dbReference type="NCBI Taxonomy" id="412755"/>
    <lineage>
        <taxon>unclassified sequences</taxon>
        <taxon>metagenomes</taxon>
        <taxon>ecological metagenomes</taxon>
    </lineage>
</organism>
<reference evidence="7" key="1">
    <citation type="journal article" date="2014" name="Front. Microbiol.">
        <title>High frequency of phylogenetically diverse reductive dehalogenase-homologous genes in deep subseafloor sedimentary metagenomes.</title>
        <authorList>
            <person name="Kawai M."/>
            <person name="Futagami T."/>
            <person name="Toyoda A."/>
            <person name="Takaki Y."/>
            <person name="Nishi S."/>
            <person name="Hori S."/>
            <person name="Arai W."/>
            <person name="Tsubouchi T."/>
            <person name="Morono Y."/>
            <person name="Uchiyama I."/>
            <person name="Ito T."/>
            <person name="Fujiyama A."/>
            <person name="Inagaki F."/>
            <person name="Takami H."/>
        </authorList>
    </citation>
    <scope>NUCLEOTIDE SEQUENCE</scope>
    <source>
        <strain evidence="7">Expedition CK06-06</strain>
    </source>
</reference>
<keyword evidence="3" id="KW-0378">Hydrolase</keyword>
<dbReference type="InterPro" id="IPR036852">
    <property type="entry name" value="Peptidase_S8/S53_dom_sf"/>
</dbReference>
<dbReference type="PRINTS" id="PR00723">
    <property type="entry name" value="SUBTILISIN"/>
</dbReference>
<sequence length="292" mass="30334">DLTAGRCNWEDTDPAAAVHWHATHVCGTMLGTGAGNAARMGHAPGVGDVRCYTSGGATGEMAAAIGTHGIVAANNSWGKSVGWARSGGVWYFEPSTAAGDPIDAYAQTYFGDYRWSCPAFDQLVRDSGLVIVFSSGNDRDDPDDGSETNAEPGDLDQIAGAGLDSWDGYHTVRPYATTKNVITVGAVNDATGVMAAFSNWGPTDDGRIKPDIVAPGVSIISCDDTDTDVDGTFDDYKAKGGTSMAAPAVTGIAALLIQSYREEYLGATGLTETPFPSTIKALLCQSAQDMGD</sequence>
<dbReference type="AlphaFoldDB" id="X1HQQ3"/>
<dbReference type="PROSITE" id="PS51892">
    <property type="entry name" value="SUBTILASE"/>
    <property type="match status" value="1"/>
</dbReference>
<comment type="caution">
    <text evidence="7">The sequence shown here is derived from an EMBL/GenBank/DDBJ whole genome shotgun (WGS) entry which is preliminary data.</text>
</comment>
<dbReference type="PROSITE" id="PS00138">
    <property type="entry name" value="SUBTILASE_SER"/>
    <property type="match status" value="1"/>
</dbReference>
<feature type="domain" description="Peptidase S8/S53" evidence="6">
    <location>
        <begin position="7"/>
        <end position="289"/>
    </location>
</feature>
<evidence type="ECO:0000313" key="7">
    <source>
        <dbReference type="EMBL" id="GAH59400.1"/>
    </source>
</evidence>
<dbReference type="GO" id="GO:0004252">
    <property type="term" value="F:serine-type endopeptidase activity"/>
    <property type="evidence" value="ECO:0007669"/>
    <property type="project" value="InterPro"/>
</dbReference>
<evidence type="ECO:0000256" key="2">
    <source>
        <dbReference type="ARBA" id="ARBA00022670"/>
    </source>
</evidence>
<keyword evidence="4" id="KW-0720">Serine protease</keyword>
<accession>X1HQQ3</accession>